<dbReference type="GO" id="GO:0005634">
    <property type="term" value="C:nucleus"/>
    <property type="evidence" value="ECO:0007669"/>
    <property type="project" value="UniProtKB-SubCell"/>
</dbReference>
<evidence type="ECO:0000259" key="7">
    <source>
        <dbReference type="PROSITE" id="PS51203"/>
    </source>
</evidence>
<gene>
    <name evidence="8" type="ORF">J056_001483</name>
</gene>
<keyword evidence="5" id="KW-0539">Nucleus</keyword>
<dbReference type="OrthoDB" id="3176176at2759"/>
<dbReference type="SUPFAM" id="SSF49764">
    <property type="entry name" value="HSP20-like chaperones"/>
    <property type="match status" value="1"/>
</dbReference>
<dbReference type="KEGG" id="wic:J056_001483"/>
<evidence type="ECO:0000256" key="2">
    <source>
        <dbReference type="ARBA" id="ARBA00004496"/>
    </source>
</evidence>
<feature type="region of interest" description="Disordered" evidence="6">
    <location>
        <begin position="95"/>
        <end position="121"/>
    </location>
</feature>
<dbReference type="PANTHER" id="PTHR21664:SF1">
    <property type="entry name" value="NUDC DOMAIN-CONTAINING PROTEIN 1"/>
    <property type="match status" value="1"/>
</dbReference>
<dbReference type="Proteomes" id="UP000014064">
    <property type="component" value="Unassembled WGS sequence"/>
</dbReference>
<dbReference type="PROSITE" id="PS51203">
    <property type="entry name" value="CS"/>
    <property type="match status" value="1"/>
</dbReference>
<dbReference type="eggNOG" id="KOG4379">
    <property type="taxonomic scope" value="Eukaryota"/>
</dbReference>
<dbReference type="GO" id="GO:0005737">
    <property type="term" value="C:cytoplasm"/>
    <property type="evidence" value="ECO:0007669"/>
    <property type="project" value="UniProtKB-SubCell"/>
</dbReference>
<organism evidence="8 9">
    <name type="scientific">Wallemia ichthyophaga (strain EXF-994 / CBS 113033)</name>
    <dbReference type="NCBI Taxonomy" id="1299270"/>
    <lineage>
        <taxon>Eukaryota</taxon>
        <taxon>Fungi</taxon>
        <taxon>Dikarya</taxon>
        <taxon>Basidiomycota</taxon>
        <taxon>Wallemiomycotina</taxon>
        <taxon>Wallemiomycetes</taxon>
        <taxon>Wallemiales</taxon>
        <taxon>Wallemiaceae</taxon>
        <taxon>Wallemia</taxon>
    </lineage>
</organism>
<protein>
    <recommendedName>
        <fullName evidence="3">NudC domain-containing protein 1</fullName>
    </recommendedName>
</protein>
<proteinExistence type="predicted"/>
<evidence type="ECO:0000313" key="8">
    <source>
        <dbReference type="EMBL" id="EOQ99651.1"/>
    </source>
</evidence>
<evidence type="ECO:0000256" key="1">
    <source>
        <dbReference type="ARBA" id="ARBA00004123"/>
    </source>
</evidence>
<dbReference type="InterPro" id="IPR008978">
    <property type="entry name" value="HSP20-like_chaperone"/>
</dbReference>
<evidence type="ECO:0000256" key="6">
    <source>
        <dbReference type="SAM" id="MobiDB-lite"/>
    </source>
</evidence>
<feature type="region of interest" description="Disordered" evidence="6">
    <location>
        <begin position="421"/>
        <end position="445"/>
    </location>
</feature>
<keyword evidence="4" id="KW-0963">Cytoplasm</keyword>
<dbReference type="OMA" id="DPEESTW"/>
<evidence type="ECO:0000313" key="9">
    <source>
        <dbReference type="Proteomes" id="UP000014064"/>
    </source>
</evidence>
<dbReference type="InterPro" id="IPR007052">
    <property type="entry name" value="CS_dom"/>
</dbReference>
<name>R9ABW5_WALI9</name>
<sequence length="606" mass="66510">MSSNLHTDNTKLKHTFENYKLRLNESVTSTAYNLPNDLVIDKIDTQLGYKEFAKRVALNDLFVNQHRDLQMLFFARCSSELVAFTVDITDDITHSTHSTHDENATTQQQQQNQPRTPSPHYTPLLAFPPLLNADKAFDTPSAASLNSTQWALSDGSGRLFVCGGAGNAERAKELLYNGNLSPFFIHLYVPSLNTLVISTTLTLDSDDVTKKTQFDLLAVDLASASETLNDGVLWRLRTLDYPCLVDYVDGEWVVGSASGFCGVEKDGSIEGVAGAADGATDAEQTQKGEQANQRHPPAQYGWSQDDDTVTVSVKLDHIGEKNSYAPVIHTNQIKLPSLNPEFVPLYADVDPEESTWTLNRQLSLLEVDLSKKSQSHVRWVDLFDQSFTPPFGTVDETRSKEDLEEALQSMEKYTQEGLVDGTQEPQLRPGGLNDIPSLAKGEMDDSVDSSVGKTMVMARFRDVSELTAYPAHQLLSTPLPSYPSPHPSIVISHDVSLSGTLFDLGTLSHLDTFAALPFVMASKRDLRFAYHLSNSLVVVFEGGKIEGAGNAYIYYQCEGDGVSAAQSVVQIGGHQKGALLGVSYFHSKHLLVALCENCLVILSNLI</sequence>
<dbReference type="AlphaFoldDB" id="R9ABW5"/>
<dbReference type="InterPro" id="IPR037895">
    <property type="entry name" value="NUDCD1"/>
</dbReference>
<dbReference type="PANTHER" id="PTHR21664">
    <property type="entry name" value="CHRONIC MYELOGENOUS LEUKEMIA TUMOR ANTIGEN 66"/>
    <property type="match status" value="1"/>
</dbReference>
<dbReference type="HOGENOM" id="CLU_021382_0_0_1"/>
<evidence type="ECO:0000256" key="4">
    <source>
        <dbReference type="ARBA" id="ARBA00022490"/>
    </source>
</evidence>
<feature type="region of interest" description="Disordered" evidence="6">
    <location>
        <begin position="277"/>
        <end position="303"/>
    </location>
</feature>
<dbReference type="RefSeq" id="XP_009269386.1">
    <property type="nucleotide sequence ID" value="XM_009271111.1"/>
</dbReference>
<dbReference type="GeneID" id="20374435"/>
<comment type="subcellular location">
    <subcellularLocation>
        <location evidence="2">Cytoplasm</location>
    </subcellularLocation>
    <subcellularLocation>
        <location evidence="1">Nucleus</location>
    </subcellularLocation>
</comment>
<evidence type="ECO:0000256" key="5">
    <source>
        <dbReference type="ARBA" id="ARBA00023242"/>
    </source>
</evidence>
<dbReference type="Pfam" id="PF04969">
    <property type="entry name" value="CS"/>
    <property type="match status" value="1"/>
</dbReference>
<reference evidence="9" key="1">
    <citation type="journal article" date="2013" name="BMC Genomics">
        <title>Genome and transcriptome sequencing of the halophilic fungus Wallemia ichthyophaga: haloadaptations present and absent.</title>
        <authorList>
            <person name="Zajc J."/>
            <person name="Liu Y."/>
            <person name="Dai W."/>
            <person name="Yang Z."/>
            <person name="Hu J."/>
            <person name="Gostincar C."/>
            <person name="Gunde-Cimerman N."/>
        </authorList>
    </citation>
    <scope>NUCLEOTIDE SEQUENCE [LARGE SCALE GENOMIC DNA]</scope>
    <source>
        <strain evidence="9">EXF-994 / CBS 113033</strain>
    </source>
</reference>
<evidence type="ECO:0000256" key="3">
    <source>
        <dbReference type="ARBA" id="ARBA00018915"/>
    </source>
</evidence>
<dbReference type="Gene3D" id="2.60.40.790">
    <property type="match status" value="1"/>
</dbReference>
<keyword evidence="9" id="KW-1185">Reference proteome</keyword>
<accession>R9ABW5</accession>
<dbReference type="EMBL" id="KE007239">
    <property type="protein sequence ID" value="EOQ99651.1"/>
    <property type="molecule type" value="Genomic_DNA"/>
</dbReference>
<feature type="domain" description="CS" evidence="7">
    <location>
        <begin position="295"/>
        <end position="383"/>
    </location>
</feature>